<dbReference type="Gene3D" id="3.40.720.10">
    <property type="entry name" value="Alkaline Phosphatase, subunit A"/>
    <property type="match status" value="1"/>
</dbReference>
<evidence type="ECO:0008006" key="3">
    <source>
        <dbReference type="Google" id="ProtNLM"/>
    </source>
</evidence>
<dbReference type="SUPFAM" id="SSF53649">
    <property type="entry name" value="Alkaline phosphatase-like"/>
    <property type="match status" value="1"/>
</dbReference>
<reference evidence="1 2" key="1">
    <citation type="submission" date="2017-06" db="EMBL/GenBank/DDBJ databases">
        <title>Description of Rhodopirellula bahusiensis sp. nov.</title>
        <authorList>
            <person name="Kizina J."/>
            <person name="Harder J."/>
        </authorList>
    </citation>
    <scope>NUCLEOTIDE SEQUENCE [LARGE SCALE GENOMIC DNA]</scope>
    <source>
        <strain evidence="1 2">SWK21</strain>
    </source>
</reference>
<keyword evidence="2" id="KW-1185">Reference proteome</keyword>
<dbReference type="EMBL" id="NIZW01000037">
    <property type="protein sequence ID" value="PHQ31895.1"/>
    <property type="molecule type" value="Genomic_DNA"/>
</dbReference>
<gene>
    <name evidence="1" type="ORF">CEE69_28845</name>
</gene>
<dbReference type="PANTHER" id="PTHR43737:SF1">
    <property type="entry name" value="DUF1501 DOMAIN-CONTAINING PROTEIN"/>
    <property type="match status" value="1"/>
</dbReference>
<dbReference type="PROSITE" id="PS51318">
    <property type="entry name" value="TAT"/>
    <property type="match status" value="1"/>
</dbReference>
<dbReference type="AlphaFoldDB" id="A0A2G1VYS2"/>
<comment type="caution">
    <text evidence="1">The sequence shown here is derived from an EMBL/GenBank/DDBJ whole genome shotgun (WGS) entry which is preliminary data.</text>
</comment>
<dbReference type="InterPro" id="IPR017850">
    <property type="entry name" value="Alkaline_phosphatase_core_sf"/>
</dbReference>
<name>A0A2G1VYS2_9BACT</name>
<evidence type="ECO:0000313" key="2">
    <source>
        <dbReference type="Proteomes" id="UP000225740"/>
    </source>
</evidence>
<dbReference type="InterPro" id="IPR006311">
    <property type="entry name" value="TAT_signal"/>
</dbReference>
<organism evidence="1 2">
    <name type="scientific">Rhodopirellula bahusiensis</name>
    <dbReference type="NCBI Taxonomy" id="2014065"/>
    <lineage>
        <taxon>Bacteria</taxon>
        <taxon>Pseudomonadati</taxon>
        <taxon>Planctomycetota</taxon>
        <taxon>Planctomycetia</taxon>
        <taxon>Pirellulales</taxon>
        <taxon>Pirellulaceae</taxon>
        <taxon>Rhodopirellula</taxon>
    </lineage>
</organism>
<dbReference type="InterPro" id="IPR010869">
    <property type="entry name" value="DUF1501"/>
</dbReference>
<proteinExistence type="predicted"/>
<accession>A0A2G1VYS2</accession>
<dbReference type="GeneID" id="90611867"/>
<dbReference type="PANTHER" id="PTHR43737">
    <property type="entry name" value="BLL7424 PROTEIN"/>
    <property type="match status" value="1"/>
</dbReference>
<dbReference type="Proteomes" id="UP000225740">
    <property type="component" value="Unassembled WGS sequence"/>
</dbReference>
<dbReference type="OrthoDB" id="127333at2"/>
<dbReference type="RefSeq" id="WP_099264054.1">
    <property type="nucleotide sequence ID" value="NZ_NIZW01000037.1"/>
</dbReference>
<sequence>MKLHRTCDGIVRRDFLRAGTLGLGAVALPGMSLPTLLRAEEAGRVLPGGAKRAIFIELNGGPSHIDTFDPKPDASDGVRGQFKPIRTNVPGIQISEHLPKLAQVADKFAILRGVSHTLAAHQLGREYINCGTRPIPSLEYPSYGAVMTRERPGDHNIPNHVAIPKASHGAGFLGIQHAALETKATPAPNKPFSVRGIALPGNVSIDEVTRRQSLLKKLDRRFAALENDESLLQGLDRFGEQAYAMITSSRAREAFDISREPESMQKQFSEDPFSQSCLLALRLVESDVRFVSLQLGGWDTHQDNFTKLKEQQLPKLDSGLSGLLIGLEQRGLLESTAVFVTGEFGRTPKINDRSAEGGRDHYPRCMFMLMAGGNVRGGQVIGESDDTAAGPRHEAITPDDVAASFYQNLGIDPAMEFDSETGRPITLVRDGKPINALFS</sequence>
<dbReference type="Pfam" id="PF07394">
    <property type="entry name" value="DUF1501"/>
    <property type="match status" value="1"/>
</dbReference>
<evidence type="ECO:0000313" key="1">
    <source>
        <dbReference type="EMBL" id="PHQ31895.1"/>
    </source>
</evidence>
<protein>
    <recommendedName>
        <fullName evidence="3">DUF1501 domain-containing protein</fullName>
    </recommendedName>
</protein>